<gene>
    <name evidence="2" type="ORF">BUALT_Bualt12G0058600</name>
</gene>
<dbReference type="Proteomes" id="UP000826271">
    <property type="component" value="Unassembled WGS sequence"/>
</dbReference>
<comment type="caution">
    <text evidence="2">The sequence shown here is derived from an EMBL/GenBank/DDBJ whole genome shotgun (WGS) entry which is preliminary data.</text>
</comment>
<reference evidence="2" key="1">
    <citation type="submission" date="2019-10" db="EMBL/GenBank/DDBJ databases">
        <authorList>
            <person name="Zhang R."/>
            <person name="Pan Y."/>
            <person name="Wang J."/>
            <person name="Ma R."/>
            <person name="Yu S."/>
        </authorList>
    </citation>
    <scope>NUCLEOTIDE SEQUENCE</scope>
    <source>
        <strain evidence="2">LA-IB0</strain>
        <tissue evidence="2">Leaf</tissue>
    </source>
</reference>
<evidence type="ECO:0000313" key="2">
    <source>
        <dbReference type="EMBL" id="KAG8372364.1"/>
    </source>
</evidence>
<keyword evidence="3" id="KW-1185">Reference proteome</keyword>
<dbReference type="EMBL" id="WHWC01000012">
    <property type="protein sequence ID" value="KAG8372364.1"/>
    <property type="molecule type" value="Genomic_DNA"/>
</dbReference>
<dbReference type="AlphaFoldDB" id="A0AAV6WX09"/>
<proteinExistence type="predicted"/>
<feature type="region of interest" description="Disordered" evidence="1">
    <location>
        <begin position="1"/>
        <end position="26"/>
    </location>
</feature>
<accession>A0AAV6WX09</accession>
<organism evidence="2 3">
    <name type="scientific">Buddleja alternifolia</name>
    <dbReference type="NCBI Taxonomy" id="168488"/>
    <lineage>
        <taxon>Eukaryota</taxon>
        <taxon>Viridiplantae</taxon>
        <taxon>Streptophyta</taxon>
        <taxon>Embryophyta</taxon>
        <taxon>Tracheophyta</taxon>
        <taxon>Spermatophyta</taxon>
        <taxon>Magnoliopsida</taxon>
        <taxon>eudicotyledons</taxon>
        <taxon>Gunneridae</taxon>
        <taxon>Pentapetalae</taxon>
        <taxon>asterids</taxon>
        <taxon>lamiids</taxon>
        <taxon>Lamiales</taxon>
        <taxon>Scrophulariaceae</taxon>
        <taxon>Buddlejeae</taxon>
        <taxon>Buddleja</taxon>
    </lineage>
</organism>
<sequence length="116" mass="13141">METEHNFQAAAFSGRSDDPRELSGSCSGEIKFDLERQPEPTLSNIHPFEDRNDLKKKDDETEVEVELTLSIAHCSSKQKRHDFDQTNRVGEIGSPSSVKINEGPKWLLQDLSLNRT</sequence>
<feature type="region of interest" description="Disordered" evidence="1">
    <location>
        <begin position="77"/>
        <end position="101"/>
    </location>
</feature>
<evidence type="ECO:0000313" key="3">
    <source>
        <dbReference type="Proteomes" id="UP000826271"/>
    </source>
</evidence>
<evidence type="ECO:0000256" key="1">
    <source>
        <dbReference type="SAM" id="MobiDB-lite"/>
    </source>
</evidence>
<name>A0AAV6WX09_9LAMI</name>
<protein>
    <submittedName>
        <fullName evidence="2">Uncharacterized protein</fullName>
    </submittedName>
</protein>